<accession>A0A8S0Z0U6</accession>
<evidence type="ECO:0000313" key="2">
    <source>
        <dbReference type="Proteomes" id="UP000494256"/>
    </source>
</evidence>
<name>A0A8S0Z0U6_ARCPL</name>
<comment type="caution">
    <text evidence="1">The sequence shown here is derived from an EMBL/GenBank/DDBJ whole genome shotgun (WGS) entry which is preliminary data.</text>
</comment>
<sequence length="85" mass="9927">MKSYINDRLLQKGAKQRARGLYRIRELLSNETEDEHLLRLDAAHNRSTLKGIALSDLEPNKVLHKPHYKGALAEMQRLRNLHTRD</sequence>
<evidence type="ECO:0000313" key="1">
    <source>
        <dbReference type="EMBL" id="CAB3226023.1"/>
    </source>
</evidence>
<dbReference type="OrthoDB" id="6235964at2759"/>
<proteinExistence type="predicted"/>
<reference evidence="1 2" key="1">
    <citation type="submission" date="2020-04" db="EMBL/GenBank/DDBJ databases">
        <authorList>
            <person name="Wallbank WR R."/>
            <person name="Pardo Diaz C."/>
            <person name="Kozak K."/>
            <person name="Martin S."/>
            <person name="Jiggins C."/>
            <person name="Moest M."/>
            <person name="Warren A I."/>
            <person name="Byers J.R.P. K."/>
            <person name="Montejo-Kovacevich G."/>
            <person name="Yen C E."/>
        </authorList>
    </citation>
    <scope>NUCLEOTIDE SEQUENCE [LARGE SCALE GENOMIC DNA]</scope>
</reference>
<dbReference type="AlphaFoldDB" id="A0A8S0Z0U6"/>
<dbReference type="Proteomes" id="UP000494256">
    <property type="component" value="Unassembled WGS sequence"/>
</dbReference>
<organism evidence="1 2">
    <name type="scientific">Arctia plantaginis</name>
    <name type="common">Wood tiger moth</name>
    <name type="synonym">Phalaena plantaginis</name>
    <dbReference type="NCBI Taxonomy" id="874455"/>
    <lineage>
        <taxon>Eukaryota</taxon>
        <taxon>Metazoa</taxon>
        <taxon>Ecdysozoa</taxon>
        <taxon>Arthropoda</taxon>
        <taxon>Hexapoda</taxon>
        <taxon>Insecta</taxon>
        <taxon>Pterygota</taxon>
        <taxon>Neoptera</taxon>
        <taxon>Endopterygota</taxon>
        <taxon>Lepidoptera</taxon>
        <taxon>Glossata</taxon>
        <taxon>Ditrysia</taxon>
        <taxon>Noctuoidea</taxon>
        <taxon>Erebidae</taxon>
        <taxon>Arctiinae</taxon>
        <taxon>Arctia</taxon>
    </lineage>
</organism>
<protein>
    <submittedName>
        <fullName evidence="1">Uncharacterized protein</fullName>
    </submittedName>
</protein>
<gene>
    <name evidence="1" type="ORF">APLA_LOCUS2520</name>
</gene>
<dbReference type="EMBL" id="CADEBD010000226">
    <property type="protein sequence ID" value="CAB3226023.1"/>
    <property type="molecule type" value="Genomic_DNA"/>
</dbReference>